<reference evidence="3" key="1">
    <citation type="journal article" date="2013" name="J. Plant Res.">
        <title>Effect of fungi and light on seed germination of three Opuntia species from semiarid lands of central Mexico.</title>
        <authorList>
            <person name="Delgado-Sanchez P."/>
            <person name="Jimenez-Bremont J.F."/>
            <person name="Guerrero-Gonzalez Mde L."/>
            <person name="Flores J."/>
        </authorList>
    </citation>
    <scope>NUCLEOTIDE SEQUENCE</scope>
    <source>
        <tissue evidence="3">Cladode</tissue>
    </source>
</reference>
<dbReference type="EMBL" id="GISG01215654">
    <property type="protein sequence ID" value="MBA4662370.1"/>
    <property type="molecule type" value="Transcribed_RNA"/>
</dbReference>
<feature type="repeat" description="PPR" evidence="2">
    <location>
        <begin position="67"/>
        <end position="101"/>
    </location>
</feature>
<dbReference type="Pfam" id="PF13041">
    <property type="entry name" value="PPR_2"/>
    <property type="match status" value="2"/>
</dbReference>
<dbReference type="PROSITE" id="PS51375">
    <property type="entry name" value="PPR"/>
    <property type="match status" value="2"/>
</dbReference>
<dbReference type="GO" id="GO:0003723">
    <property type="term" value="F:RNA binding"/>
    <property type="evidence" value="ECO:0007669"/>
    <property type="project" value="InterPro"/>
</dbReference>
<keyword evidence="1" id="KW-0677">Repeat</keyword>
<accession>A0A7C9EJE4</accession>
<evidence type="ECO:0000313" key="3">
    <source>
        <dbReference type="EMBL" id="MBA4662369.1"/>
    </source>
</evidence>
<proteinExistence type="predicted"/>
<evidence type="ECO:0000256" key="2">
    <source>
        <dbReference type="PROSITE-ProRule" id="PRU00708"/>
    </source>
</evidence>
<dbReference type="InterPro" id="IPR002885">
    <property type="entry name" value="PPR_rpt"/>
</dbReference>
<dbReference type="Gene3D" id="1.25.40.10">
    <property type="entry name" value="Tetratricopeptide repeat domain"/>
    <property type="match status" value="2"/>
</dbReference>
<dbReference type="AlphaFoldDB" id="A0A7C9EJE4"/>
<dbReference type="GO" id="GO:0009451">
    <property type="term" value="P:RNA modification"/>
    <property type="evidence" value="ECO:0007669"/>
    <property type="project" value="InterPro"/>
</dbReference>
<evidence type="ECO:0000256" key="1">
    <source>
        <dbReference type="ARBA" id="ARBA00022737"/>
    </source>
</evidence>
<dbReference type="PANTHER" id="PTHR47926:SF347">
    <property type="entry name" value="PENTATRICOPEPTIDE REPEAT-CONTAINING PROTEIN"/>
    <property type="match status" value="1"/>
</dbReference>
<organism evidence="3">
    <name type="scientific">Opuntia streptacantha</name>
    <name type="common">Prickly pear cactus</name>
    <name type="synonym">Opuntia cardona</name>
    <dbReference type="NCBI Taxonomy" id="393608"/>
    <lineage>
        <taxon>Eukaryota</taxon>
        <taxon>Viridiplantae</taxon>
        <taxon>Streptophyta</taxon>
        <taxon>Embryophyta</taxon>
        <taxon>Tracheophyta</taxon>
        <taxon>Spermatophyta</taxon>
        <taxon>Magnoliopsida</taxon>
        <taxon>eudicotyledons</taxon>
        <taxon>Gunneridae</taxon>
        <taxon>Pentapetalae</taxon>
        <taxon>Caryophyllales</taxon>
        <taxon>Cactineae</taxon>
        <taxon>Cactaceae</taxon>
        <taxon>Opuntioideae</taxon>
        <taxon>Opuntia</taxon>
    </lineage>
</organism>
<dbReference type="InterPro" id="IPR046960">
    <property type="entry name" value="PPR_At4g14850-like_plant"/>
</dbReference>
<reference evidence="3" key="2">
    <citation type="submission" date="2020-07" db="EMBL/GenBank/DDBJ databases">
        <authorList>
            <person name="Vera ALvarez R."/>
            <person name="Arias-Moreno D.M."/>
            <person name="Jimenez-Jacinto V."/>
            <person name="Jimenez-Bremont J.F."/>
            <person name="Swaminathan K."/>
            <person name="Moose S.P."/>
            <person name="Guerrero-Gonzalez M.L."/>
            <person name="Marino-Ramirez L."/>
            <person name="Landsman D."/>
            <person name="Rodriguez-Kessler M."/>
            <person name="Delgado-Sanchez P."/>
        </authorList>
    </citation>
    <scope>NUCLEOTIDE SEQUENCE</scope>
    <source>
        <tissue evidence="3">Cladode</tissue>
    </source>
</reference>
<name>A0A7C9EJE4_OPUST</name>
<protein>
    <submittedName>
        <fullName evidence="3">Uncharacterized protein</fullName>
    </submittedName>
</protein>
<dbReference type="EMBL" id="GISG01215653">
    <property type="protein sequence ID" value="MBA4662369.1"/>
    <property type="molecule type" value="Transcribed_RNA"/>
</dbReference>
<feature type="repeat" description="PPR" evidence="2">
    <location>
        <begin position="169"/>
        <end position="203"/>
    </location>
</feature>
<dbReference type="FunFam" id="1.25.40.10:FF:000730">
    <property type="entry name" value="Pentatricopeptide repeat-containing protein, chloroplastic"/>
    <property type="match status" value="1"/>
</dbReference>
<dbReference type="PANTHER" id="PTHR47926">
    <property type="entry name" value="PENTATRICOPEPTIDE REPEAT-CONTAINING PROTEIN"/>
    <property type="match status" value="1"/>
</dbReference>
<dbReference type="NCBIfam" id="TIGR00756">
    <property type="entry name" value="PPR"/>
    <property type="match status" value="3"/>
</dbReference>
<sequence>MNAVKQCAPHIRSIPSTIVNALQSTQQSPPFLPQKASILATNLIQSYFEKGSVKEARQLFDEMPERDVVAWTTMIAGYASCNYDSLAWMMFHEMLREGVKPNAYTVSSVLKACKGLKCYSRGAVVHGLAVELGLVGSIYVDNALMDVYATCSVTMDEACMVFRDVNLKTDVSWTTLMAGYTHRGDGYSGLRVFWEMLSEGAKPSTFSFSIAVKACSSTGLTGHGTVSKRRTPFLRKKKKGL</sequence>
<dbReference type="InterPro" id="IPR011990">
    <property type="entry name" value="TPR-like_helical_dom_sf"/>
</dbReference>